<dbReference type="Pfam" id="PF20258">
    <property type="entry name" value="tRNA_Me_trans_C"/>
    <property type="match status" value="1"/>
</dbReference>
<evidence type="ECO:0000256" key="10">
    <source>
        <dbReference type="ARBA" id="ARBA00023157"/>
    </source>
</evidence>
<evidence type="ECO:0000256" key="11">
    <source>
        <dbReference type="ARBA" id="ARBA00049564"/>
    </source>
</evidence>
<evidence type="ECO:0000256" key="4">
    <source>
        <dbReference type="ARBA" id="ARBA00022555"/>
    </source>
</evidence>
<feature type="compositionally biased region" description="Polar residues" evidence="13">
    <location>
        <begin position="45"/>
        <end position="72"/>
    </location>
</feature>
<evidence type="ECO:0000256" key="2">
    <source>
        <dbReference type="ARBA" id="ARBA00006191"/>
    </source>
</evidence>
<evidence type="ECO:0000256" key="7">
    <source>
        <dbReference type="ARBA" id="ARBA00022741"/>
    </source>
</evidence>
<dbReference type="EMBL" id="JAACJJ010000001">
    <property type="protein sequence ID" value="KAF5330514.1"/>
    <property type="molecule type" value="Genomic_DNA"/>
</dbReference>
<dbReference type="Gene3D" id="2.40.30.10">
    <property type="entry name" value="Translation factors"/>
    <property type="match status" value="1"/>
</dbReference>
<keyword evidence="17" id="KW-1185">Reference proteome</keyword>
<comment type="similarity">
    <text evidence="2">Belongs to the MnmA/TRMU family.</text>
</comment>
<evidence type="ECO:0000259" key="14">
    <source>
        <dbReference type="Pfam" id="PF20258"/>
    </source>
</evidence>
<dbReference type="Pfam" id="PF20259">
    <property type="entry name" value="tRNA_Me_trans_M"/>
    <property type="match status" value="1"/>
</dbReference>
<dbReference type="Pfam" id="PF03054">
    <property type="entry name" value="tRNA_Me_trans"/>
    <property type="match status" value="1"/>
</dbReference>
<dbReference type="InterPro" id="IPR046885">
    <property type="entry name" value="MnmA-like_C"/>
</dbReference>
<dbReference type="Gene3D" id="2.30.30.280">
    <property type="entry name" value="Adenine nucleotide alpha hydrolases-like domains"/>
    <property type="match status" value="1"/>
</dbReference>
<dbReference type="GO" id="GO:0016783">
    <property type="term" value="F:sulfurtransferase activity"/>
    <property type="evidence" value="ECO:0007669"/>
    <property type="project" value="InterPro"/>
</dbReference>
<comment type="function">
    <text evidence="1">Catalyzes the 2-thiolation of uridine at the wobble position (U34) of mitochondrial tRNA(Lys), tRNA(Glu) and tRNA(Gln). Required for the formation of 5-taurinomethyl-2-thiouridine (tm5s2U) of mitochondrial tRNA(Lys), tRNA(Glu), and tRNA(Gln) at the wobble position. ATP is required to activate the C2 atom of the wobble base.</text>
</comment>
<sequence>MAALSSNIMSEKSSFLRNLSGSPAPPLPHKMPSITSRSISHDDLSNSAPNSGRSNPSPRNTENSNYVNSDSFYPSADLQVESAHEITPRRPRRADNGSSRQSAYALDANHAKGLKRFGRQRRLKSLLRAECITDWEDWKDTQDWYDMDEGDTYEQDEEDTSEEGDTYDEEDSDDEEDTYDPTTYSVGGDNHEELIELMKAMVNLLGEPSAELQAAKDDAKNLKAEHDTEKRGLLAKIQNLEKQNTVQEDVIRSLNIQVNAFQEEVTVLQEEKKEQEVDIAAQSWTIETLKAAVKKSHLESTILVKEKLTWQQKLDGMHNRLHHAERKLRCLDHLTGAKLDARQSGRMADIKRNPSFTPNGLGSEILNQVTALNSWIRPTAQSLARDLVHRKSRSDAAEIARAIQVLGESMSGLVDTRTRQGPLKGGSIVLQTLVEIFLVHWATMIIEGWYPKQRSFADILAELAAQNHTGRNKFDHCVEVPCGVSRIYCGVPLKILGTTSSATDFANSAYDILQDFKDVVKVAGVTVPIYGGSDRNPFFSAFRTLVEKTWAVRTSIAERDLCGNMELAVVAPETLFQAKWMEDLYATPTSSRNAAAGLIDAERVAGTCRLGLQIPATVQGASSTTVLVLKPKVVLLSTVKDSRKTVVVGMSGGVDSSVSAMLLAREDYDLSAVYMRNWDTRDESGTDKGCEWEKDWEDVQRVCRTLDLPCELIDLSKEYWTRVFLPSLTQWESGISPNPDVWCNKEIKFGALLERLPQNGPGQNNANTWFATGHYASKGWSEPSSSKTSTISIPPRPKLLRPKDWNKDQTYFLSAISEAGLRRALFPIGDLTKPEVRELARKHGLATAERKDSVGICFVGEKNRFGSFLESYIPSKPGPMINKITGAVVGQHNGLWNFTIGQNARIGGVRERLFVVSKDIETNSIYLVPGTNHDSLFCRTLRVESFTWIWADSPPPAIDSPEGARLELMHRYRMDPVSCVVRRNGAGITIECEEPQHAVSPGQVAALWDGDWCLGSGVIIGTA</sequence>
<feature type="compositionally biased region" description="Acidic residues" evidence="13">
    <location>
        <begin position="151"/>
        <end position="179"/>
    </location>
</feature>
<dbReference type="HAMAP" id="MF_00144">
    <property type="entry name" value="tRNA_thiouridyl_MnmA"/>
    <property type="match status" value="1"/>
</dbReference>
<keyword evidence="12" id="KW-0175">Coiled coil</keyword>
<evidence type="ECO:0000256" key="13">
    <source>
        <dbReference type="SAM" id="MobiDB-lite"/>
    </source>
</evidence>
<dbReference type="GO" id="GO:0002143">
    <property type="term" value="P:tRNA wobble position uridine thiolation"/>
    <property type="evidence" value="ECO:0007669"/>
    <property type="project" value="TreeGrafter"/>
</dbReference>
<dbReference type="InterPro" id="IPR046884">
    <property type="entry name" value="MnmA-like_central"/>
</dbReference>
<name>A0A8H5BVU7_9AGAR</name>
<dbReference type="FunFam" id="2.30.30.280:FF:000001">
    <property type="entry name" value="tRNA-specific 2-thiouridylase MnmA"/>
    <property type="match status" value="1"/>
</dbReference>
<evidence type="ECO:0000256" key="8">
    <source>
        <dbReference type="ARBA" id="ARBA00022840"/>
    </source>
</evidence>
<evidence type="ECO:0000256" key="9">
    <source>
        <dbReference type="ARBA" id="ARBA00022884"/>
    </source>
</evidence>
<keyword evidence="4" id="KW-0820">tRNA-binding</keyword>
<feature type="coiled-coil region" evidence="12">
    <location>
        <begin position="209"/>
        <end position="278"/>
    </location>
</feature>
<evidence type="ECO:0000313" key="17">
    <source>
        <dbReference type="Proteomes" id="UP000567179"/>
    </source>
</evidence>
<dbReference type="GO" id="GO:0005739">
    <property type="term" value="C:mitochondrion"/>
    <property type="evidence" value="ECO:0007669"/>
    <property type="project" value="TreeGrafter"/>
</dbReference>
<feature type="domain" description="tRNA-specific 2-thiouridylase MnmA-like C-terminal" evidence="14">
    <location>
        <begin position="939"/>
        <end position="1019"/>
    </location>
</feature>
<dbReference type="Gene3D" id="3.40.50.620">
    <property type="entry name" value="HUPs"/>
    <property type="match status" value="1"/>
</dbReference>
<dbReference type="GO" id="GO:0005524">
    <property type="term" value="F:ATP binding"/>
    <property type="evidence" value="ECO:0007669"/>
    <property type="project" value="UniProtKB-KW"/>
</dbReference>
<dbReference type="NCBIfam" id="NF001138">
    <property type="entry name" value="PRK00143.1"/>
    <property type="match status" value="1"/>
</dbReference>
<reference evidence="16 17" key="1">
    <citation type="journal article" date="2020" name="ISME J.">
        <title>Uncovering the hidden diversity of litter-decomposition mechanisms in mushroom-forming fungi.</title>
        <authorList>
            <person name="Floudas D."/>
            <person name="Bentzer J."/>
            <person name="Ahren D."/>
            <person name="Johansson T."/>
            <person name="Persson P."/>
            <person name="Tunlid A."/>
        </authorList>
    </citation>
    <scope>NUCLEOTIDE SEQUENCE [LARGE SCALE GENOMIC DNA]</scope>
    <source>
        <strain evidence="16 17">CBS 101986</strain>
    </source>
</reference>
<organism evidence="16 17">
    <name type="scientific">Psilocybe cf. subviscida</name>
    <dbReference type="NCBI Taxonomy" id="2480587"/>
    <lineage>
        <taxon>Eukaryota</taxon>
        <taxon>Fungi</taxon>
        <taxon>Dikarya</taxon>
        <taxon>Basidiomycota</taxon>
        <taxon>Agaricomycotina</taxon>
        <taxon>Agaricomycetes</taxon>
        <taxon>Agaricomycetidae</taxon>
        <taxon>Agaricales</taxon>
        <taxon>Agaricineae</taxon>
        <taxon>Strophariaceae</taxon>
        <taxon>Psilocybe</taxon>
    </lineage>
</organism>
<dbReference type="InterPro" id="IPR023382">
    <property type="entry name" value="MnmA-like_central_sf"/>
</dbReference>
<keyword evidence="9" id="KW-0694">RNA-binding</keyword>
<feature type="region of interest" description="Disordered" evidence="13">
    <location>
        <begin position="151"/>
        <end position="186"/>
    </location>
</feature>
<keyword evidence="5" id="KW-0808">Transferase</keyword>
<dbReference type="NCBIfam" id="TIGR00420">
    <property type="entry name" value="trmU"/>
    <property type="match status" value="1"/>
</dbReference>
<dbReference type="Proteomes" id="UP000567179">
    <property type="component" value="Unassembled WGS sequence"/>
</dbReference>
<evidence type="ECO:0000256" key="3">
    <source>
        <dbReference type="ARBA" id="ARBA00011953"/>
    </source>
</evidence>
<dbReference type="CDD" id="cd01998">
    <property type="entry name" value="MnmA_TRMU-like"/>
    <property type="match status" value="1"/>
</dbReference>
<dbReference type="AlphaFoldDB" id="A0A8H5BVU7"/>
<evidence type="ECO:0000313" key="16">
    <source>
        <dbReference type="EMBL" id="KAF5330514.1"/>
    </source>
</evidence>
<accession>A0A8H5BVU7</accession>
<keyword evidence="6" id="KW-0819">tRNA processing</keyword>
<dbReference type="PANTHER" id="PTHR11933">
    <property type="entry name" value="TRNA 5-METHYLAMINOMETHYL-2-THIOURIDYLATE -METHYLTRANSFERASE"/>
    <property type="match status" value="1"/>
</dbReference>
<evidence type="ECO:0000259" key="15">
    <source>
        <dbReference type="Pfam" id="PF20259"/>
    </source>
</evidence>
<feature type="region of interest" description="Disordered" evidence="13">
    <location>
        <begin position="16"/>
        <end position="107"/>
    </location>
</feature>
<evidence type="ECO:0000256" key="6">
    <source>
        <dbReference type="ARBA" id="ARBA00022694"/>
    </source>
</evidence>
<keyword evidence="8" id="KW-0067">ATP-binding</keyword>
<dbReference type="PANTHER" id="PTHR11933:SF5">
    <property type="entry name" value="MITOCHONDRIAL TRNA-SPECIFIC 2-THIOURIDYLASE 1"/>
    <property type="match status" value="1"/>
</dbReference>
<keyword evidence="10" id="KW-1015">Disulfide bond</keyword>
<evidence type="ECO:0000256" key="5">
    <source>
        <dbReference type="ARBA" id="ARBA00022679"/>
    </source>
</evidence>
<dbReference type="OrthoDB" id="3038158at2759"/>
<gene>
    <name evidence="16" type="ORF">D9619_005212</name>
</gene>
<comment type="catalytic activity">
    <reaction evidence="11">
        <text>5-taurinomethyluridine(34) in tRNA + S-sulfanyl-L-cysteinyl-[protein] + AH2 + ATP = 5-taurinomethyl-2-thiouridine(34) in tRNA + L-cysteinyl-[protein] + A + AMP + diphosphate + H(+)</text>
        <dbReference type="Rhea" id="RHEA:47040"/>
        <dbReference type="Rhea" id="RHEA-COMP:10131"/>
        <dbReference type="Rhea" id="RHEA-COMP:11726"/>
        <dbReference type="Rhea" id="RHEA-COMP:11732"/>
        <dbReference type="Rhea" id="RHEA-COMP:11733"/>
        <dbReference type="ChEBI" id="CHEBI:13193"/>
        <dbReference type="ChEBI" id="CHEBI:15378"/>
        <dbReference type="ChEBI" id="CHEBI:17499"/>
        <dbReference type="ChEBI" id="CHEBI:29950"/>
        <dbReference type="ChEBI" id="CHEBI:30616"/>
        <dbReference type="ChEBI" id="CHEBI:33019"/>
        <dbReference type="ChEBI" id="CHEBI:61963"/>
        <dbReference type="ChEBI" id="CHEBI:87171"/>
        <dbReference type="ChEBI" id="CHEBI:87172"/>
        <dbReference type="ChEBI" id="CHEBI:456215"/>
        <dbReference type="EC" id="2.8.1.14"/>
    </reaction>
</comment>
<feature type="domain" description="tRNA-specific 2-thiouridylase MnmA-like central" evidence="15">
    <location>
        <begin position="867"/>
        <end position="928"/>
    </location>
</feature>
<dbReference type="InterPro" id="IPR014729">
    <property type="entry name" value="Rossmann-like_a/b/a_fold"/>
</dbReference>
<evidence type="ECO:0000256" key="1">
    <source>
        <dbReference type="ARBA" id="ARBA00003986"/>
    </source>
</evidence>
<keyword evidence="7" id="KW-0547">Nucleotide-binding</keyword>
<dbReference type="InterPro" id="IPR004506">
    <property type="entry name" value="MnmA-like"/>
</dbReference>
<comment type="caution">
    <text evidence="16">The sequence shown here is derived from an EMBL/GenBank/DDBJ whole genome shotgun (WGS) entry which is preliminary data.</text>
</comment>
<dbReference type="SUPFAM" id="SSF52402">
    <property type="entry name" value="Adenine nucleotide alpha hydrolases-like"/>
    <property type="match status" value="1"/>
</dbReference>
<dbReference type="GO" id="GO:0000049">
    <property type="term" value="F:tRNA binding"/>
    <property type="evidence" value="ECO:0007669"/>
    <property type="project" value="UniProtKB-KW"/>
</dbReference>
<evidence type="ECO:0000256" key="12">
    <source>
        <dbReference type="SAM" id="Coils"/>
    </source>
</evidence>
<proteinExistence type="inferred from homology"/>
<protein>
    <recommendedName>
        <fullName evidence="3">tRNA-5-taurinomethyluridine 2-sulfurtransferase</fullName>
        <ecNumber evidence="3">2.8.1.14</ecNumber>
    </recommendedName>
</protein>
<dbReference type="EC" id="2.8.1.14" evidence="3"/>